<dbReference type="PROSITE" id="PS50920">
    <property type="entry name" value="SOLCAR"/>
    <property type="match status" value="3"/>
</dbReference>
<evidence type="ECO:0000256" key="9">
    <source>
        <dbReference type="ARBA" id="ARBA00037549"/>
    </source>
</evidence>
<dbReference type="OrthoDB" id="18574at2759"/>
<dbReference type="FunFam" id="1.50.40.10:FF:000011">
    <property type="entry name" value="Mitochondrial thiamine pyrophosphate carrier 1"/>
    <property type="match status" value="1"/>
</dbReference>
<dbReference type="AlphaFoldDB" id="A0A8W8LR60"/>
<dbReference type="Gene3D" id="1.50.40.10">
    <property type="entry name" value="Mitochondrial carrier domain"/>
    <property type="match status" value="1"/>
</dbReference>
<dbReference type="SUPFAM" id="SSF103506">
    <property type="entry name" value="Mitochondrial carrier"/>
    <property type="match status" value="1"/>
</dbReference>
<evidence type="ECO:0000256" key="3">
    <source>
        <dbReference type="ARBA" id="ARBA00022448"/>
    </source>
</evidence>
<proteinExistence type="inferred from homology"/>
<evidence type="ECO:0000256" key="6">
    <source>
        <dbReference type="ARBA" id="ARBA00022989"/>
    </source>
</evidence>
<protein>
    <recommendedName>
        <fullName evidence="10">Mitochondrial thiamine pyrophosphate carrier</fullName>
    </recommendedName>
    <alternativeName>
        <fullName evidence="11">Solute carrier family 25 member 19</fullName>
    </alternativeName>
</protein>
<evidence type="ECO:0000313" key="16">
    <source>
        <dbReference type="Proteomes" id="UP000005408"/>
    </source>
</evidence>
<dbReference type="PRINTS" id="PR00926">
    <property type="entry name" value="MITOCARRIER"/>
</dbReference>
<keyword evidence="4 13" id="KW-0812">Transmembrane</keyword>
<name>A0A8W8LR60_MAGGI</name>
<dbReference type="InterPro" id="IPR023395">
    <property type="entry name" value="MCP_dom_sf"/>
</dbReference>
<dbReference type="Proteomes" id="UP000005408">
    <property type="component" value="Unassembled WGS sequence"/>
</dbReference>
<evidence type="ECO:0000256" key="12">
    <source>
        <dbReference type="ARBA" id="ARBA00050799"/>
    </source>
</evidence>
<evidence type="ECO:0000256" key="5">
    <source>
        <dbReference type="ARBA" id="ARBA00022737"/>
    </source>
</evidence>
<comment type="catalytic activity">
    <reaction evidence="12">
        <text>thiamine phosphate(out) + thiamine diphosphate(in) = thiamine phosphate(in) + thiamine diphosphate(out)</text>
        <dbReference type="Rhea" id="RHEA:73383"/>
        <dbReference type="ChEBI" id="CHEBI:37575"/>
        <dbReference type="ChEBI" id="CHEBI:58937"/>
    </reaction>
</comment>
<evidence type="ECO:0000256" key="14">
    <source>
        <dbReference type="RuleBase" id="RU000488"/>
    </source>
</evidence>
<dbReference type="InterPro" id="IPR002067">
    <property type="entry name" value="MCP"/>
</dbReference>
<comment type="similarity">
    <text evidence="2 14">Belongs to the mitochondrial carrier (TC 2.A.29) family.</text>
</comment>
<dbReference type="InterPro" id="IPR018108">
    <property type="entry name" value="MCP_transmembrane"/>
</dbReference>
<evidence type="ECO:0000256" key="11">
    <source>
        <dbReference type="ARBA" id="ARBA00041879"/>
    </source>
</evidence>
<evidence type="ECO:0000256" key="7">
    <source>
        <dbReference type="ARBA" id="ARBA00023128"/>
    </source>
</evidence>
<feature type="repeat" description="Solcar" evidence="13">
    <location>
        <begin position="117"/>
        <end position="203"/>
    </location>
</feature>
<accession>A0A8W8LR60</accession>
<keyword evidence="5" id="KW-0677">Repeat</keyword>
<keyword evidence="7" id="KW-0496">Mitochondrion</keyword>
<dbReference type="Pfam" id="PF00153">
    <property type="entry name" value="Mito_carr"/>
    <property type="match status" value="3"/>
</dbReference>
<feature type="repeat" description="Solcar" evidence="13">
    <location>
        <begin position="216"/>
        <end position="312"/>
    </location>
</feature>
<keyword evidence="16" id="KW-1185">Reference proteome</keyword>
<evidence type="ECO:0000256" key="2">
    <source>
        <dbReference type="ARBA" id="ARBA00006375"/>
    </source>
</evidence>
<dbReference type="GO" id="GO:0090422">
    <property type="term" value="F:thiamine pyrophosphate transmembrane transporter activity"/>
    <property type="evidence" value="ECO:0007669"/>
    <property type="project" value="UniProtKB-ARBA"/>
</dbReference>
<keyword evidence="3 14" id="KW-0813">Transport</keyword>
<dbReference type="GO" id="GO:0031966">
    <property type="term" value="C:mitochondrial membrane"/>
    <property type="evidence" value="ECO:0007669"/>
    <property type="project" value="UniProtKB-SubCell"/>
</dbReference>
<keyword evidence="8 13" id="KW-0472">Membrane</keyword>
<dbReference type="EnsemblMetazoa" id="G2959.2">
    <property type="protein sequence ID" value="G2959.2:cds"/>
    <property type="gene ID" value="G2959"/>
</dbReference>
<organism evidence="15 16">
    <name type="scientific">Magallana gigas</name>
    <name type="common">Pacific oyster</name>
    <name type="synonym">Crassostrea gigas</name>
    <dbReference type="NCBI Taxonomy" id="29159"/>
    <lineage>
        <taxon>Eukaryota</taxon>
        <taxon>Metazoa</taxon>
        <taxon>Spiralia</taxon>
        <taxon>Lophotrochozoa</taxon>
        <taxon>Mollusca</taxon>
        <taxon>Bivalvia</taxon>
        <taxon>Autobranchia</taxon>
        <taxon>Pteriomorphia</taxon>
        <taxon>Ostreida</taxon>
        <taxon>Ostreoidea</taxon>
        <taxon>Ostreidae</taxon>
        <taxon>Magallana</taxon>
    </lineage>
</organism>
<feature type="repeat" description="Solcar" evidence="13">
    <location>
        <begin position="12"/>
        <end position="104"/>
    </location>
</feature>
<dbReference type="OMA" id="MYVCYGA"/>
<dbReference type="EnsemblMetazoa" id="G2959.1">
    <property type="protein sequence ID" value="G2959.1:cds"/>
    <property type="gene ID" value="G2959"/>
</dbReference>
<comment type="function">
    <text evidence="9">Mitochondrial transporter mediating uptake of thiamine diphosphate into mitochondria. It is not clear if the antiporter activity is affected by the membrane potential or by the proton electrochemical gradient.</text>
</comment>
<evidence type="ECO:0000256" key="4">
    <source>
        <dbReference type="ARBA" id="ARBA00022692"/>
    </source>
</evidence>
<evidence type="ECO:0000256" key="13">
    <source>
        <dbReference type="PROSITE-ProRule" id="PRU00282"/>
    </source>
</evidence>
<evidence type="ECO:0000256" key="8">
    <source>
        <dbReference type="ARBA" id="ARBA00023136"/>
    </source>
</evidence>
<keyword evidence="6" id="KW-1133">Transmembrane helix</keyword>
<reference evidence="15" key="1">
    <citation type="submission" date="2022-08" db="UniProtKB">
        <authorList>
            <consortium name="EnsemblMetazoa"/>
        </authorList>
    </citation>
    <scope>IDENTIFICATION</scope>
    <source>
        <strain evidence="15">05x7-T-G4-1.051#20</strain>
    </source>
</reference>
<comment type="subcellular location">
    <subcellularLocation>
        <location evidence="1">Mitochondrion membrane</location>
        <topology evidence="1">Multi-pass membrane protein</topology>
    </subcellularLocation>
</comment>
<evidence type="ECO:0000313" key="15">
    <source>
        <dbReference type="EnsemblMetazoa" id="G2959.2:cds"/>
    </source>
</evidence>
<evidence type="ECO:0000256" key="1">
    <source>
        <dbReference type="ARBA" id="ARBA00004225"/>
    </source>
</evidence>
<sequence>MVGYKPEKETHLSSTEQALAGAVTGTVSRALFQPLDVLKIRFQLQVEPLRKVESSKYWSISQATQTIIREEGVTALWKGHVPAQLLSVIYGVVQFVSFEAATKVAWNILPEGVYNFHKPLTYSVCGGIAGCVSTIVVQPVDVIRTRLISQGNQKIYSSMLSGVLTITRTEGARGLYKGLLPAMSQIAPQIGLQFGFYALLKDVWQKFVDKHNGETSETNGSLVCGSGAGVLSKIIIYPLDVVKKRLQVQGFDKARAEFGGVRHYQGMKHCLYTIAMEEGIIHGFYKGLAPSLWKAALVSGFSFYVYEKVCQLLELRQEKNHS</sequence>
<evidence type="ECO:0000256" key="10">
    <source>
        <dbReference type="ARBA" id="ARBA00040836"/>
    </source>
</evidence>
<dbReference type="PANTHER" id="PTHR24089">
    <property type="entry name" value="SOLUTE CARRIER FAMILY 25"/>
    <property type="match status" value="1"/>
</dbReference>